<gene>
    <name evidence="1" type="ORF">CP960_04910</name>
</gene>
<comment type="caution">
    <text evidence="1">The sequence shown here is derived from an EMBL/GenBank/DDBJ whole genome shotgun (WGS) entry which is preliminary data.</text>
</comment>
<accession>A0A2N1J411</accession>
<dbReference type="EMBL" id="NXIF01000019">
    <property type="protein sequence ID" value="PKI81297.1"/>
    <property type="molecule type" value="Genomic_DNA"/>
</dbReference>
<dbReference type="RefSeq" id="WP_101184297.1">
    <property type="nucleotide sequence ID" value="NZ_CP031218.1"/>
</dbReference>
<name>A0A2N1J411_9BACT</name>
<protein>
    <submittedName>
        <fullName evidence="1">Uncharacterized protein</fullName>
    </submittedName>
</protein>
<proteinExistence type="predicted"/>
<evidence type="ECO:0000313" key="1">
    <source>
        <dbReference type="EMBL" id="PKI81297.1"/>
    </source>
</evidence>
<dbReference type="KEGG" id="ahs:AHALO_1908"/>
<keyword evidence="2" id="KW-1185">Reference proteome</keyword>
<sequence length="267" mass="30916">MSINEALENSLSFFNFTIKNRLENALGAVITNVQKEQNYQCAVLGEDSLSISYKDERDNSFIAYCKVLQVNSDEINDELIVFAVDSNNLSKLLSSYELILQAIPCVLPRKLCLARVYESSCGLTFLNDILIIDTCDLLKYAKTHDLKGTFFITKKLLDEEKISYSYENLNSINDKVYLENSTILYESKDKSRKEINQMQNFIVEVEKKKLAKYVEMIFYNSTKNYCILELSDDYELKSEINFKLKALASKYIENYIFTKDCEKILSF</sequence>
<reference evidence="1 2" key="1">
    <citation type="submission" date="2017-09" db="EMBL/GenBank/DDBJ databases">
        <title>Genomics of the genus Arcobacter.</title>
        <authorList>
            <person name="Perez-Cataluna A."/>
            <person name="Figueras M.J."/>
            <person name="Salas-Masso N."/>
        </authorList>
    </citation>
    <scope>NUCLEOTIDE SEQUENCE [LARGE SCALE GENOMIC DNA]</scope>
    <source>
        <strain evidence="1 2">DSM 18005</strain>
    </source>
</reference>
<evidence type="ECO:0000313" key="2">
    <source>
        <dbReference type="Proteomes" id="UP000233248"/>
    </source>
</evidence>
<organism evidence="1 2">
    <name type="scientific">Malaciobacter halophilus</name>
    <dbReference type="NCBI Taxonomy" id="197482"/>
    <lineage>
        <taxon>Bacteria</taxon>
        <taxon>Pseudomonadati</taxon>
        <taxon>Campylobacterota</taxon>
        <taxon>Epsilonproteobacteria</taxon>
        <taxon>Campylobacterales</taxon>
        <taxon>Arcobacteraceae</taxon>
        <taxon>Malaciobacter</taxon>
    </lineage>
</organism>
<dbReference type="AlphaFoldDB" id="A0A2N1J411"/>
<dbReference type="Proteomes" id="UP000233248">
    <property type="component" value="Unassembled WGS sequence"/>
</dbReference>